<comment type="similarity">
    <text evidence="1">Belongs to the ROK (NagC/XylR) family.</text>
</comment>
<dbReference type="PANTHER" id="PTHR18964:SF149">
    <property type="entry name" value="BIFUNCTIONAL UDP-N-ACETYLGLUCOSAMINE 2-EPIMERASE_N-ACETYLMANNOSAMINE KINASE"/>
    <property type="match status" value="1"/>
</dbReference>
<feature type="region of interest" description="Disordered" evidence="2">
    <location>
        <begin position="211"/>
        <end position="230"/>
    </location>
</feature>
<comment type="caution">
    <text evidence="3">The sequence shown here is derived from an EMBL/GenBank/DDBJ whole genome shotgun (WGS) entry which is preliminary data.</text>
</comment>
<evidence type="ECO:0000256" key="2">
    <source>
        <dbReference type="SAM" id="MobiDB-lite"/>
    </source>
</evidence>
<dbReference type="InterPro" id="IPR043129">
    <property type="entry name" value="ATPase_NBD"/>
</dbReference>
<evidence type="ECO:0000313" key="3">
    <source>
        <dbReference type="EMBL" id="MCK9874701.1"/>
    </source>
</evidence>
<dbReference type="EMBL" id="JALKFT010000002">
    <property type="protein sequence ID" value="MCK9874701.1"/>
    <property type="molecule type" value="Genomic_DNA"/>
</dbReference>
<dbReference type="InterPro" id="IPR000600">
    <property type="entry name" value="ROK"/>
</dbReference>
<protein>
    <submittedName>
        <fullName evidence="3">ROK family protein</fullName>
    </submittedName>
</protein>
<dbReference type="Gene3D" id="3.30.420.40">
    <property type="match status" value="2"/>
</dbReference>
<proteinExistence type="inferred from homology"/>
<dbReference type="SUPFAM" id="SSF53067">
    <property type="entry name" value="Actin-like ATPase domain"/>
    <property type="match status" value="1"/>
</dbReference>
<name>A0ABT0JTC2_9ACTN</name>
<dbReference type="PANTHER" id="PTHR18964">
    <property type="entry name" value="ROK (REPRESSOR, ORF, KINASE) FAMILY"/>
    <property type="match status" value="1"/>
</dbReference>
<organism evidence="3 4">
    <name type="scientific">Frankia umida</name>
    <dbReference type="NCBI Taxonomy" id="573489"/>
    <lineage>
        <taxon>Bacteria</taxon>
        <taxon>Bacillati</taxon>
        <taxon>Actinomycetota</taxon>
        <taxon>Actinomycetes</taxon>
        <taxon>Frankiales</taxon>
        <taxon>Frankiaceae</taxon>
        <taxon>Frankia</taxon>
    </lineage>
</organism>
<reference evidence="3 4" key="1">
    <citation type="submission" date="2022-04" db="EMBL/GenBank/DDBJ databases">
        <title>Genome diversity in the genus Frankia.</title>
        <authorList>
            <person name="Carlos-Shanley C."/>
            <person name="Hahn D."/>
        </authorList>
    </citation>
    <scope>NUCLEOTIDE SEQUENCE [LARGE SCALE GENOMIC DNA]</scope>
    <source>
        <strain evidence="3 4">Ag45/Mut15</strain>
    </source>
</reference>
<dbReference type="RefSeq" id="WP_248823445.1">
    <property type="nucleotide sequence ID" value="NZ_JALKFT010000002.1"/>
</dbReference>
<keyword evidence="4" id="KW-1185">Reference proteome</keyword>
<gene>
    <name evidence="3" type="ORF">MXD59_02705</name>
</gene>
<dbReference type="Pfam" id="PF00480">
    <property type="entry name" value="ROK"/>
    <property type="match status" value="1"/>
</dbReference>
<dbReference type="Proteomes" id="UP001201873">
    <property type="component" value="Unassembled WGS sequence"/>
</dbReference>
<sequence length="331" mass="32605">MPASAPTTGVLGIDIGGTKVALRIEPSGADGGPGSGVDVAPVESSFPWTPAASAPRDLADLTDGVAALRARWNGPLTAVGVAMPATVDPAGRVTTWPGRPSWTGLDFGAAMRGLVPGARVAHADDGDLAALAEAAAADCPDLVYLGIGTGVGGGLVLAGRPCPRPGHGSAEIGHMLISMTGAVCTCGRRGCVQATASGPATLRRAAAYRAATTASVDEPDGGEPGGGEPAGVPFAELRAGWLAEADWAVRAVRESTQAAAVAVVSLTEVLHPRLAVVGGGFADGLPGFAAAVDEQARVLGRPGHPPAPVQAAVLGGLSSLSGALLLARQAD</sequence>
<evidence type="ECO:0000256" key="1">
    <source>
        <dbReference type="ARBA" id="ARBA00006479"/>
    </source>
</evidence>
<accession>A0ABT0JTC2</accession>
<evidence type="ECO:0000313" key="4">
    <source>
        <dbReference type="Proteomes" id="UP001201873"/>
    </source>
</evidence>